<dbReference type="Proteomes" id="UP000622475">
    <property type="component" value="Unassembled WGS sequence"/>
</dbReference>
<feature type="transmembrane region" description="Helical" evidence="1">
    <location>
        <begin position="86"/>
        <end position="108"/>
    </location>
</feature>
<dbReference type="AlphaFoldDB" id="A0A929KZV6"/>
<reference evidence="2" key="1">
    <citation type="submission" date="2020-10" db="EMBL/GenBank/DDBJ databases">
        <title>Mucilaginibacter mali sp. nov., isolated from rhizosphere soil of apple orchard.</title>
        <authorList>
            <person name="Lee J.-S."/>
            <person name="Kim H.S."/>
            <person name="Kim J.-S."/>
        </authorList>
    </citation>
    <scope>NUCLEOTIDE SEQUENCE</scope>
    <source>
        <strain evidence="2">KCTC 22746</strain>
    </source>
</reference>
<organism evidence="2 3">
    <name type="scientific">Mucilaginibacter myungsuensis</name>
    <dbReference type="NCBI Taxonomy" id="649104"/>
    <lineage>
        <taxon>Bacteria</taxon>
        <taxon>Pseudomonadati</taxon>
        <taxon>Bacteroidota</taxon>
        <taxon>Sphingobacteriia</taxon>
        <taxon>Sphingobacteriales</taxon>
        <taxon>Sphingobacteriaceae</taxon>
        <taxon>Mucilaginibacter</taxon>
    </lineage>
</organism>
<comment type="caution">
    <text evidence="2">The sequence shown here is derived from an EMBL/GenBank/DDBJ whole genome shotgun (WGS) entry which is preliminary data.</text>
</comment>
<name>A0A929KZV6_9SPHI</name>
<keyword evidence="1" id="KW-0472">Membrane</keyword>
<keyword evidence="1" id="KW-1133">Transmembrane helix</keyword>
<evidence type="ECO:0000256" key="1">
    <source>
        <dbReference type="SAM" id="Phobius"/>
    </source>
</evidence>
<keyword evidence="3" id="KW-1185">Reference proteome</keyword>
<dbReference type="EMBL" id="JADFFL010000007">
    <property type="protein sequence ID" value="MBE9663677.1"/>
    <property type="molecule type" value="Genomic_DNA"/>
</dbReference>
<accession>A0A929KZV6</accession>
<keyword evidence="1" id="KW-0812">Transmembrane</keyword>
<protein>
    <submittedName>
        <fullName evidence="2">Uncharacterized protein</fullName>
    </submittedName>
</protein>
<proteinExistence type="predicted"/>
<feature type="transmembrane region" description="Helical" evidence="1">
    <location>
        <begin position="48"/>
        <end position="66"/>
    </location>
</feature>
<sequence length="111" mass="12836">MSVLIPSMHRLSTLIFQYYRSLLFHNVMFSLMVGTAAYAIVGKISAGLFLLVKLLGFSAATGHYYYMYRKSYYYYHNAGLSVHRLYLYSFGLDIGMSAIIFTLLLLWYRSV</sequence>
<evidence type="ECO:0000313" key="2">
    <source>
        <dbReference type="EMBL" id="MBE9663677.1"/>
    </source>
</evidence>
<evidence type="ECO:0000313" key="3">
    <source>
        <dbReference type="Proteomes" id="UP000622475"/>
    </source>
</evidence>
<dbReference type="RefSeq" id="WP_194112920.1">
    <property type="nucleotide sequence ID" value="NZ_JADFFL010000007.1"/>
</dbReference>
<gene>
    <name evidence="2" type="ORF">IRJ16_17455</name>
</gene>
<feature type="transmembrane region" description="Helical" evidence="1">
    <location>
        <begin position="22"/>
        <end position="41"/>
    </location>
</feature>